<dbReference type="InterPro" id="IPR009016">
    <property type="entry name" value="Fe_hydrogenase"/>
</dbReference>
<dbReference type="PANTHER" id="PTHR11615">
    <property type="entry name" value="NITRATE, FORMATE, IRON DEHYDROGENASE"/>
    <property type="match status" value="1"/>
</dbReference>
<dbReference type="Gene3D" id="4.10.260.20">
    <property type="entry name" value="Iron hydrogenase, small subunit"/>
    <property type="match status" value="1"/>
</dbReference>
<keyword evidence="6" id="KW-0411">Iron-sulfur</keyword>
<keyword evidence="3" id="KW-0479">Metal-binding</keyword>
<dbReference type="GO" id="GO:0051539">
    <property type="term" value="F:4 iron, 4 sulfur cluster binding"/>
    <property type="evidence" value="ECO:0007669"/>
    <property type="project" value="UniProtKB-KW"/>
</dbReference>
<dbReference type="OrthoDB" id="9805142at2"/>
<protein>
    <submittedName>
        <fullName evidence="10">Periplasmic Fe hydrogenase large subunit</fullName>
    </submittedName>
</protein>
<dbReference type="SMART" id="SM00929">
    <property type="entry name" value="NADH-G_4Fe-4S_3"/>
    <property type="match status" value="1"/>
</dbReference>
<dbReference type="PROSITE" id="PS51839">
    <property type="entry name" value="4FE4S_HC3"/>
    <property type="match status" value="1"/>
</dbReference>
<organism evidence="10 11">
    <name type="scientific">Desulfocucumis palustris</name>
    <dbReference type="NCBI Taxonomy" id="1898651"/>
    <lineage>
        <taxon>Bacteria</taxon>
        <taxon>Bacillati</taxon>
        <taxon>Bacillota</taxon>
        <taxon>Clostridia</taxon>
        <taxon>Eubacteriales</taxon>
        <taxon>Desulfocucumaceae</taxon>
        <taxon>Desulfocucumis</taxon>
    </lineage>
</organism>
<dbReference type="NCBIfam" id="TIGR02512">
    <property type="entry name" value="FeFe_hydrog_A"/>
    <property type="match status" value="1"/>
</dbReference>
<dbReference type="Pfam" id="PF13510">
    <property type="entry name" value="Fer2_4"/>
    <property type="match status" value="1"/>
</dbReference>
<dbReference type="GO" id="GO:0042773">
    <property type="term" value="P:ATP synthesis coupled electron transport"/>
    <property type="evidence" value="ECO:0007669"/>
    <property type="project" value="InterPro"/>
</dbReference>
<dbReference type="NCBIfam" id="NF040763">
    <property type="entry name" value="FeFe_hydrog_A6"/>
    <property type="match status" value="1"/>
</dbReference>
<dbReference type="GO" id="GO:0005506">
    <property type="term" value="F:iron ion binding"/>
    <property type="evidence" value="ECO:0007669"/>
    <property type="project" value="InterPro"/>
</dbReference>
<dbReference type="EMBL" id="BFAV01000126">
    <property type="protein sequence ID" value="GBF34067.1"/>
    <property type="molecule type" value="Genomic_DNA"/>
</dbReference>
<dbReference type="SUPFAM" id="SSF54292">
    <property type="entry name" value="2Fe-2S ferredoxin-like"/>
    <property type="match status" value="1"/>
</dbReference>
<keyword evidence="5" id="KW-0408">Iron</keyword>
<dbReference type="GO" id="GO:0008901">
    <property type="term" value="F:ferredoxin hydrogenase activity"/>
    <property type="evidence" value="ECO:0007669"/>
    <property type="project" value="InterPro"/>
</dbReference>
<evidence type="ECO:0000256" key="6">
    <source>
        <dbReference type="ARBA" id="ARBA00023014"/>
    </source>
</evidence>
<dbReference type="InterPro" id="IPR003149">
    <property type="entry name" value="Fe_hydrogenase_ssu"/>
</dbReference>
<gene>
    <name evidence="10" type="ORF">DCCM_3179</name>
</gene>
<dbReference type="Gene3D" id="3.10.20.740">
    <property type="match status" value="1"/>
</dbReference>
<evidence type="ECO:0000256" key="5">
    <source>
        <dbReference type="ARBA" id="ARBA00023004"/>
    </source>
</evidence>
<evidence type="ECO:0000259" key="9">
    <source>
        <dbReference type="PROSITE" id="PS51839"/>
    </source>
</evidence>
<dbReference type="Pfam" id="PF13187">
    <property type="entry name" value="Fer4_9"/>
    <property type="match status" value="1"/>
</dbReference>
<feature type="domain" description="4Fe-4S ferredoxin-type" evidence="8">
    <location>
        <begin position="161"/>
        <end position="191"/>
    </location>
</feature>
<keyword evidence="4" id="KW-0677">Repeat</keyword>
<dbReference type="SUPFAM" id="SSF53920">
    <property type="entry name" value="Fe-only hydrogenase"/>
    <property type="match status" value="1"/>
</dbReference>
<dbReference type="InterPro" id="IPR049830">
    <property type="entry name" value="HndD"/>
</dbReference>
<dbReference type="SUPFAM" id="SSF54862">
    <property type="entry name" value="4Fe-4S ferredoxins"/>
    <property type="match status" value="1"/>
</dbReference>
<evidence type="ECO:0000259" key="7">
    <source>
        <dbReference type="PROSITE" id="PS51085"/>
    </source>
</evidence>
<proteinExistence type="predicted"/>
<accession>A0A2L2XCK3</accession>
<keyword evidence="2" id="KW-0004">4Fe-4S</keyword>
<dbReference type="GO" id="GO:0016020">
    <property type="term" value="C:membrane"/>
    <property type="evidence" value="ECO:0007669"/>
    <property type="project" value="InterPro"/>
</dbReference>
<dbReference type="InterPro" id="IPR036010">
    <property type="entry name" value="2Fe-2S_ferredoxin-like_sf"/>
</dbReference>
<dbReference type="InterPro" id="IPR017900">
    <property type="entry name" value="4Fe4S_Fe_S_CS"/>
</dbReference>
<dbReference type="RefSeq" id="WP_104372368.1">
    <property type="nucleotide sequence ID" value="NZ_BFAV01000126.1"/>
</dbReference>
<dbReference type="PROSITE" id="PS00198">
    <property type="entry name" value="4FE4S_FER_1"/>
    <property type="match status" value="1"/>
</dbReference>
<comment type="caution">
    <text evidence="10">The sequence shown here is derived from an EMBL/GenBank/DDBJ whole genome shotgun (WGS) entry which is preliminary data.</text>
</comment>
<dbReference type="GO" id="GO:0008137">
    <property type="term" value="F:NADH dehydrogenase (ubiquinone) activity"/>
    <property type="evidence" value="ECO:0007669"/>
    <property type="project" value="InterPro"/>
</dbReference>
<evidence type="ECO:0000256" key="2">
    <source>
        <dbReference type="ARBA" id="ARBA00022485"/>
    </source>
</evidence>
<comment type="cofactor">
    <cofactor evidence="1">
        <name>[4Fe-4S] cluster</name>
        <dbReference type="ChEBI" id="CHEBI:49883"/>
    </cofactor>
</comment>
<dbReference type="InterPro" id="IPR017896">
    <property type="entry name" value="4Fe4S_Fe-S-bd"/>
</dbReference>
<reference evidence="11" key="1">
    <citation type="submission" date="2018-02" db="EMBL/GenBank/DDBJ databases">
        <title>Genome sequence of Desulfocucumis palustris strain NAW-5.</title>
        <authorList>
            <person name="Watanabe M."/>
            <person name="Kojima H."/>
            <person name="Fukui M."/>
        </authorList>
    </citation>
    <scope>NUCLEOTIDE SEQUENCE [LARGE SCALE GENOMIC DNA]</scope>
    <source>
        <strain evidence="11">NAW-5</strain>
    </source>
</reference>
<dbReference type="InterPro" id="IPR013352">
    <property type="entry name" value="Fe_hydrogenase_subset"/>
</dbReference>
<keyword evidence="11" id="KW-1185">Reference proteome</keyword>
<dbReference type="PROSITE" id="PS51379">
    <property type="entry name" value="4FE4S_FER_2"/>
    <property type="match status" value="2"/>
</dbReference>
<feature type="domain" description="4Fe-4S ferredoxin-type" evidence="8">
    <location>
        <begin position="202"/>
        <end position="233"/>
    </location>
</feature>
<evidence type="ECO:0000256" key="1">
    <source>
        <dbReference type="ARBA" id="ARBA00001966"/>
    </source>
</evidence>
<dbReference type="CDD" id="cd00207">
    <property type="entry name" value="fer2"/>
    <property type="match status" value="1"/>
</dbReference>
<feature type="domain" description="2Fe-2S ferredoxin-type" evidence="7">
    <location>
        <begin position="22"/>
        <end position="102"/>
    </location>
</feature>
<dbReference type="SMART" id="SM00902">
    <property type="entry name" value="Fe_hyd_SSU"/>
    <property type="match status" value="1"/>
</dbReference>
<dbReference type="Pfam" id="PF10588">
    <property type="entry name" value="NADH-G_4Fe-4S_3"/>
    <property type="match status" value="1"/>
</dbReference>
<dbReference type="Pfam" id="PF02256">
    <property type="entry name" value="Fe_hyd_SSU"/>
    <property type="match status" value="1"/>
</dbReference>
<dbReference type="Proteomes" id="UP000239549">
    <property type="component" value="Unassembled WGS sequence"/>
</dbReference>
<dbReference type="Gene3D" id="3.40.50.1780">
    <property type="match status" value="1"/>
</dbReference>
<dbReference type="Pfam" id="PF02906">
    <property type="entry name" value="Fe_hyd_lg_C"/>
    <property type="match status" value="1"/>
</dbReference>
<dbReference type="InterPro" id="IPR004108">
    <property type="entry name" value="Fe_hydrogenase_lsu_C"/>
</dbReference>
<evidence type="ECO:0000313" key="11">
    <source>
        <dbReference type="Proteomes" id="UP000239549"/>
    </source>
</evidence>
<dbReference type="PROSITE" id="PS51085">
    <property type="entry name" value="2FE2S_FER_2"/>
    <property type="match status" value="1"/>
</dbReference>
<evidence type="ECO:0000313" key="10">
    <source>
        <dbReference type="EMBL" id="GBF34067.1"/>
    </source>
</evidence>
<dbReference type="InterPro" id="IPR001041">
    <property type="entry name" value="2Fe-2S_ferredoxin-type"/>
</dbReference>
<evidence type="ECO:0000256" key="4">
    <source>
        <dbReference type="ARBA" id="ARBA00022737"/>
    </source>
</evidence>
<evidence type="ECO:0000259" key="8">
    <source>
        <dbReference type="PROSITE" id="PS51379"/>
    </source>
</evidence>
<dbReference type="Gene3D" id="3.40.950.10">
    <property type="entry name" value="Fe-only Hydrogenase (Larger Subunit), Chain L, domain 3"/>
    <property type="match status" value="1"/>
</dbReference>
<dbReference type="InterPro" id="IPR050340">
    <property type="entry name" value="Cytosolic_Fe-S_CAF"/>
</dbReference>
<dbReference type="InterPro" id="IPR000283">
    <property type="entry name" value="NADH_UbQ_OxRdtase_75kDa_su_CS"/>
</dbReference>
<dbReference type="FunFam" id="3.30.70.20:FF:000035">
    <property type="entry name" value="Iron hydrogenase 1"/>
    <property type="match status" value="1"/>
</dbReference>
<dbReference type="Gene3D" id="3.30.70.20">
    <property type="match status" value="1"/>
</dbReference>
<feature type="domain" description="4Fe-4S His(Cys)3-ligated-type" evidence="9">
    <location>
        <begin position="102"/>
        <end position="141"/>
    </location>
</feature>
<sequence>MTTTALNPGTSPAPEFLAGRKETVRLYINDREVTAEKDSNILEAARAAGIKIPSLCYIKDINQAGTCRVCLVEVEAGGRRSLQASCVYPVSEGLKVYTDSPRARRARKRVVELMLSDHDMQCLTCARNLNCELQKLADEMGIRKIRVSGERKRYPLQNKNPFIVRDYNKCVKCRRCEAVCREVQGVNVYSAKNRGFETVIAPAFMKDLGKVDCISCGQCVMNCPTGSLSEREYIDDVWRAIEDPGKYVVVQTAPAIQVTLGEAFGLPPGSRVTGKIAAALRRLGFDQVFSTEFAADLTIVEEAHELLERMEKGGKLPLISSCSPGWVKYCEHFYPEFIENLSTCKSPMEMFGALIKNYLSEKIKINPQEMVVVAVMPCTAKKFEAARPEMITPGGRDVDYVLTTRELARMIRSAGIRFDELPDEDFDRPLGFATGAGAIFAATGGVTEAVIRTALALTGSDEPGGRLEFKEVRGLRGIKEATVDIKGKQLKLAVAHGTRNARRLLEKIKGGDQYHFIEIMACPGGCVGGGGQPIPEKKKPENANREQAKIRAKSLYQIDLNKKLRKSHENPAVIQLYKEYLGHPLSPKAKELLHTGYTPRGRARGKWLH</sequence>
<dbReference type="AlphaFoldDB" id="A0A2L2XCK3"/>
<name>A0A2L2XCK3_9FIRM</name>
<dbReference type="InterPro" id="IPR019574">
    <property type="entry name" value="NADH_UbQ_OxRdtase_Gsu_4Fe4S-bd"/>
</dbReference>
<dbReference type="PROSITE" id="PS00641">
    <property type="entry name" value="COMPLEX1_75K_1"/>
    <property type="match status" value="1"/>
</dbReference>
<dbReference type="InterPro" id="IPR036991">
    <property type="entry name" value="Fe_hydrogenase_ssu_sf"/>
</dbReference>
<evidence type="ECO:0000256" key="3">
    <source>
        <dbReference type="ARBA" id="ARBA00022723"/>
    </source>
</evidence>